<sequence>MQAVNFTSTDIKIHQAIRHEWESFQAWLSDQNREQEMLFASQRRWGKMKAPDKQQILELQESARTEWLARVRQSQLHLEHWVMTPNEKQMLQQTLGWTPMDMVNAYAMEQAKMGPMYQRVDPGSWGTKEPGGIKQEINALEITRTNERTAGNSQQVNTLQITTTQARFHESAQ</sequence>
<protein>
    <submittedName>
        <fullName evidence="1">Sterol regulatory element binding protein cleavage-activating protein</fullName>
    </submittedName>
</protein>
<dbReference type="AlphaFoldDB" id="A0A8H6X4F8"/>
<gene>
    <name evidence="1" type="ORF">MVEN_02341000</name>
</gene>
<evidence type="ECO:0000313" key="1">
    <source>
        <dbReference type="EMBL" id="KAF7333841.1"/>
    </source>
</evidence>
<organism evidence="1 2">
    <name type="scientific">Mycena venus</name>
    <dbReference type="NCBI Taxonomy" id="2733690"/>
    <lineage>
        <taxon>Eukaryota</taxon>
        <taxon>Fungi</taxon>
        <taxon>Dikarya</taxon>
        <taxon>Basidiomycota</taxon>
        <taxon>Agaricomycotina</taxon>
        <taxon>Agaricomycetes</taxon>
        <taxon>Agaricomycetidae</taxon>
        <taxon>Agaricales</taxon>
        <taxon>Marasmiineae</taxon>
        <taxon>Mycenaceae</taxon>
        <taxon>Mycena</taxon>
    </lineage>
</organism>
<accession>A0A8H6X4F8</accession>
<evidence type="ECO:0000313" key="2">
    <source>
        <dbReference type="Proteomes" id="UP000620124"/>
    </source>
</evidence>
<name>A0A8H6X4F8_9AGAR</name>
<dbReference type="EMBL" id="JACAZI010000028">
    <property type="protein sequence ID" value="KAF7333841.1"/>
    <property type="molecule type" value="Genomic_DNA"/>
</dbReference>
<dbReference type="Proteomes" id="UP000620124">
    <property type="component" value="Unassembled WGS sequence"/>
</dbReference>
<keyword evidence="2" id="KW-1185">Reference proteome</keyword>
<proteinExistence type="predicted"/>
<comment type="caution">
    <text evidence="1">The sequence shown here is derived from an EMBL/GenBank/DDBJ whole genome shotgun (WGS) entry which is preliminary data.</text>
</comment>
<reference evidence="1" key="1">
    <citation type="submission" date="2020-05" db="EMBL/GenBank/DDBJ databases">
        <title>Mycena genomes resolve the evolution of fungal bioluminescence.</title>
        <authorList>
            <person name="Tsai I.J."/>
        </authorList>
    </citation>
    <scope>NUCLEOTIDE SEQUENCE</scope>
    <source>
        <strain evidence="1">CCC161011</strain>
    </source>
</reference>